<dbReference type="RefSeq" id="WP_233729789.1">
    <property type="nucleotide sequence ID" value="NZ_JAJVCN010000003.1"/>
</dbReference>
<dbReference type="EMBL" id="JAJVCN010000003">
    <property type="protein sequence ID" value="MCE7008272.1"/>
    <property type="molecule type" value="Genomic_DNA"/>
</dbReference>
<sequence length="97" mass="10421">MTFFVVVQPAKDDLAQVHEPIPGVRQLIAGNDQAGFTIQVPARVGGLADAAHFARALANAAADFAAWCEEQNRTRSYVPDAGEDWAAVRSLRPDSKS</sequence>
<proteinExistence type="predicted"/>
<evidence type="ECO:0000313" key="1">
    <source>
        <dbReference type="EMBL" id="MCE7008272.1"/>
    </source>
</evidence>
<comment type="caution">
    <text evidence="1">The sequence shown here is derived from an EMBL/GenBank/DDBJ whole genome shotgun (WGS) entry which is preliminary data.</text>
</comment>
<organism evidence="1 2">
    <name type="scientific">Kibdelosporangium philippinense</name>
    <dbReference type="NCBI Taxonomy" id="211113"/>
    <lineage>
        <taxon>Bacteria</taxon>
        <taxon>Bacillati</taxon>
        <taxon>Actinomycetota</taxon>
        <taxon>Actinomycetes</taxon>
        <taxon>Pseudonocardiales</taxon>
        <taxon>Pseudonocardiaceae</taxon>
        <taxon>Kibdelosporangium</taxon>
    </lineage>
</organism>
<gene>
    <name evidence="1" type="ORF">LWC34_36475</name>
</gene>
<evidence type="ECO:0000313" key="2">
    <source>
        <dbReference type="Proteomes" id="UP001521150"/>
    </source>
</evidence>
<reference evidence="1 2" key="1">
    <citation type="submission" date="2021-12" db="EMBL/GenBank/DDBJ databases">
        <title>Genome sequence of Kibdelosporangium philippinense ATCC 49844.</title>
        <authorList>
            <person name="Fedorov E.A."/>
            <person name="Omeragic M."/>
            <person name="Shalygina K.F."/>
            <person name="Maclea K.S."/>
        </authorList>
    </citation>
    <scope>NUCLEOTIDE SEQUENCE [LARGE SCALE GENOMIC DNA]</scope>
    <source>
        <strain evidence="1 2">ATCC 49844</strain>
    </source>
</reference>
<accession>A0ABS8ZLA7</accession>
<name>A0ABS8ZLA7_9PSEU</name>
<keyword evidence="2" id="KW-1185">Reference proteome</keyword>
<dbReference type="Proteomes" id="UP001521150">
    <property type="component" value="Unassembled WGS sequence"/>
</dbReference>
<protein>
    <submittedName>
        <fullName evidence="1">Uncharacterized protein</fullName>
    </submittedName>
</protein>